<accession>A0A498H8U2</accession>
<protein>
    <submittedName>
        <fullName evidence="1">Uncharacterized protein</fullName>
    </submittedName>
</protein>
<comment type="caution">
    <text evidence="1">The sequence shown here is derived from an EMBL/GenBank/DDBJ whole genome shotgun (WGS) entry which is preliminary data.</text>
</comment>
<name>A0A498H8U2_MALDO</name>
<dbReference type="Proteomes" id="UP000290289">
    <property type="component" value="Chromosome 17"/>
</dbReference>
<gene>
    <name evidence="1" type="ORF">DVH24_027975</name>
</gene>
<proteinExistence type="predicted"/>
<dbReference type="EMBL" id="RDQH01000343">
    <property type="protein sequence ID" value="RXH67828.1"/>
    <property type="molecule type" value="Genomic_DNA"/>
</dbReference>
<evidence type="ECO:0000313" key="1">
    <source>
        <dbReference type="EMBL" id="RXH67828.1"/>
    </source>
</evidence>
<keyword evidence="2" id="KW-1185">Reference proteome</keyword>
<dbReference type="AlphaFoldDB" id="A0A498H8U2"/>
<sequence>MRKLIMHLISFGSKDQQRVISERSNWSPRIGGVEIGKRKEGFEMKKACRYIKWGSRDREASKA</sequence>
<reference evidence="1 2" key="1">
    <citation type="submission" date="2018-10" db="EMBL/GenBank/DDBJ databases">
        <title>A high-quality apple genome assembly.</title>
        <authorList>
            <person name="Hu J."/>
        </authorList>
    </citation>
    <scope>NUCLEOTIDE SEQUENCE [LARGE SCALE GENOMIC DNA]</scope>
    <source>
        <strain evidence="2">cv. HFTH1</strain>
        <tissue evidence="1">Young leaf</tissue>
    </source>
</reference>
<organism evidence="1 2">
    <name type="scientific">Malus domestica</name>
    <name type="common">Apple</name>
    <name type="synonym">Pyrus malus</name>
    <dbReference type="NCBI Taxonomy" id="3750"/>
    <lineage>
        <taxon>Eukaryota</taxon>
        <taxon>Viridiplantae</taxon>
        <taxon>Streptophyta</taxon>
        <taxon>Embryophyta</taxon>
        <taxon>Tracheophyta</taxon>
        <taxon>Spermatophyta</taxon>
        <taxon>Magnoliopsida</taxon>
        <taxon>eudicotyledons</taxon>
        <taxon>Gunneridae</taxon>
        <taxon>Pentapetalae</taxon>
        <taxon>rosids</taxon>
        <taxon>fabids</taxon>
        <taxon>Rosales</taxon>
        <taxon>Rosaceae</taxon>
        <taxon>Amygdaloideae</taxon>
        <taxon>Maleae</taxon>
        <taxon>Malus</taxon>
    </lineage>
</organism>
<evidence type="ECO:0000313" key="2">
    <source>
        <dbReference type="Proteomes" id="UP000290289"/>
    </source>
</evidence>